<keyword evidence="3" id="KW-1185">Reference proteome</keyword>
<feature type="region of interest" description="Disordered" evidence="1">
    <location>
        <begin position="1"/>
        <end position="20"/>
    </location>
</feature>
<feature type="region of interest" description="Disordered" evidence="1">
    <location>
        <begin position="481"/>
        <end position="500"/>
    </location>
</feature>
<proteinExistence type="predicted"/>
<feature type="region of interest" description="Disordered" evidence="1">
    <location>
        <begin position="543"/>
        <end position="613"/>
    </location>
</feature>
<accession>A0A9Q9AJ14</accession>
<feature type="region of interest" description="Disordered" evidence="1">
    <location>
        <begin position="389"/>
        <end position="408"/>
    </location>
</feature>
<dbReference type="EMBL" id="CP099418">
    <property type="protein sequence ID" value="USW46992.1"/>
    <property type="molecule type" value="Genomic_DNA"/>
</dbReference>
<feature type="compositionally biased region" description="Polar residues" evidence="1">
    <location>
        <begin position="794"/>
        <end position="833"/>
    </location>
</feature>
<feature type="region of interest" description="Disordered" evidence="1">
    <location>
        <begin position="48"/>
        <end position="113"/>
    </location>
</feature>
<dbReference type="AlphaFoldDB" id="A0A9Q9AJ14"/>
<feature type="compositionally biased region" description="Low complexity" evidence="1">
    <location>
        <begin position="932"/>
        <end position="945"/>
    </location>
</feature>
<feature type="region of interest" description="Disordered" evidence="1">
    <location>
        <begin position="707"/>
        <end position="868"/>
    </location>
</feature>
<feature type="compositionally biased region" description="Polar residues" evidence="1">
    <location>
        <begin position="61"/>
        <end position="74"/>
    </location>
</feature>
<protein>
    <submittedName>
        <fullName evidence="2">Uncharacterized protein</fullName>
    </submittedName>
</protein>
<evidence type="ECO:0000313" key="2">
    <source>
        <dbReference type="EMBL" id="USW46992.1"/>
    </source>
</evidence>
<sequence length="965" mass="106252">MQLSAALQHRRPPPGFANHTPRLWEITPVCPSQSLPYSDDMFGLGPGAGMTIDGAGPPHSEASSTMGQGSSATAFESKSESLRKTSSSHILRQDSIQQTFEDSRCTSPATDYTPALSRSDSWSMHYDCTNQAPYSTARSVPSSLDVDKMNTQTSLARLPKDNPSHDLAWFLKNTAPPAPHRKPSKVDHPRRAVSGKNALRLFRNGGAPQKRPRVSLIQSAHDRLNGILRDEGGLLPGIVEVPRNCQQKISSTGKRYLALVPENLPLVPEQPEQDEDGDTTMSYGEPSILSPDILESRVSVCFHDEVASATGDILDNWLASYADTLSKQQTRSISDQHTIISDRSSKPPSSFQDVASRLSRQHHYSDTPIRPAASNPPTPLPESAISMAESYQSSVFDRPPPKLSFDTSRALTSHPISPIQENRRHTPKISLPYESFPVKHPSPEKEIQIRHPVPRRFASHPVLLQRASSIASMMYQRSMSEHCDSCESPGPPPPRSPLRLRRDPRTIERIISNHESTRRGTPRVAPSIKSASEFNFDSEPVRATVTTECSGPIKRPKSRGKKDKAMLPGVPYPPNRREREDRMRARKLREKSSASRTIDSVVNEPESTPRQRLKKLRPRIQIPALTPHRAASAASRHSDVSSAASYKKITQSTLSPVSPMPSLASEISEEDHMGYTPISPTASAEARDAQAGLQMSPMMFVAEEVPIRKATKSPKPARLVAKDTKSSINKAYKPRPRSASLPRNALRRRSRQSMSNHSSPRNKSPVLRLSAEDAPPLPSPPPQRALPPTPPQSGSEKPTVSNTGAKRSTQQQSKDLSSIPSYEVSPISTSSRKQQQQQQQQYPHIATQRKTSGGGGEQRKMKSTNRAASRIDARLEALEKQNALLSAALMAVLKTNGQLNGPLPELELPEPPKGPMAWETRVARRSEATMVSSSRSHTATSSDGSALEMYMSTRRGSRRGERMRE</sequence>
<gene>
    <name evidence="2" type="ORF">Slin15195_G003110</name>
</gene>
<evidence type="ECO:0000313" key="3">
    <source>
        <dbReference type="Proteomes" id="UP001056384"/>
    </source>
</evidence>
<feature type="region of interest" description="Disordered" evidence="1">
    <location>
        <begin position="924"/>
        <end position="965"/>
    </location>
</feature>
<reference evidence="2" key="1">
    <citation type="submission" date="2022-06" db="EMBL/GenBank/DDBJ databases">
        <title>Complete genome sequences of two strains of the flax pathogen Septoria linicola.</title>
        <authorList>
            <person name="Lapalu N."/>
            <person name="Simon A."/>
            <person name="Demenou B."/>
            <person name="Paumier D."/>
            <person name="Guillot M.-P."/>
            <person name="Gout L."/>
            <person name="Valade R."/>
        </authorList>
    </citation>
    <scope>NUCLEOTIDE SEQUENCE</scope>
    <source>
        <strain evidence="2">SE15195</strain>
    </source>
</reference>
<feature type="compositionally biased region" description="Polar residues" evidence="1">
    <location>
        <begin position="594"/>
        <end position="610"/>
    </location>
</feature>
<feature type="compositionally biased region" description="Pro residues" evidence="1">
    <location>
        <begin position="775"/>
        <end position="791"/>
    </location>
</feature>
<dbReference type="Proteomes" id="UP001056384">
    <property type="component" value="Chromosome 1"/>
</dbReference>
<name>A0A9Q9AJ14_9PEZI</name>
<organism evidence="2 3">
    <name type="scientific">Septoria linicola</name>
    <dbReference type="NCBI Taxonomy" id="215465"/>
    <lineage>
        <taxon>Eukaryota</taxon>
        <taxon>Fungi</taxon>
        <taxon>Dikarya</taxon>
        <taxon>Ascomycota</taxon>
        <taxon>Pezizomycotina</taxon>
        <taxon>Dothideomycetes</taxon>
        <taxon>Dothideomycetidae</taxon>
        <taxon>Mycosphaerellales</taxon>
        <taxon>Mycosphaerellaceae</taxon>
        <taxon>Septoria</taxon>
    </lineage>
</organism>
<feature type="compositionally biased region" description="Polar residues" evidence="1">
    <location>
        <begin position="328"/>
        <end position="353"/>
    </location>
</feature>
<evidence type="ECO:0000256" key="1">
    <source>
        <dbReference type="SAM" id="MobiDB-lite"/>
    </source>
</evidence>
<feature type="compositionally biased region" description="Polar residues" evidence="1">
    <location>
        <begin position="94"/>
        <end position="113"/>
    </location>
</feature>
<feature type="region of interest" description="Disordered" evidence="1">
    <location>
        <begin position="328"/>
        <end position="383"/>
    </location>
</feature>
<feature type="compositionally biased region" description="Polar residues" evidence="1">
    <location>
        <begin position="752"/>
        <end position="762"/>
    </location>
</feature>
<feature type="region of interest" description="Disordered" evidence="1">
    <location>
        <begin position="267"/>
        <end position="287"/>
    </location>
</feature>